<protein>
    <submittedName>
        <fullName evidence="3">Class I SAM-dependent methyltransferase</fullName>
        <ecNumber evidence="3">2.1.1.-</ecNumber>
    </submittedName>
</protein>
<dbReference type="SUPFAM" id="SSF53335">
    <property type="entry name" value="S-adenosyl-L-methionine-dependent methyltransferases"/>
    <property type="match status" value="1"/>
</dbReference>
<feature type="domain" description="Methyltransferase" evidence="2">
    <location>
        <begin position="82"/>
        <end position="175"/>
    </location>
</feature>
<organism evidence="3 4">
    <name type="scientific">Hydrogenophaga bisanensis</name>
    <dbReference type="NCBI Taxonomy" id="439611"/>
    <lineage>
        <taxon>Bacteria</taxon>
        <taxon>Pseudomonadati</taxon>
        <taxon>Pseudomonadota</taxon>
        <taxon>Betaproteobacteria</taxon>
        <taxon>Burkholderiales</taxon>
        <taxon>Comamonadaceae</taxon>
        <taxon>Hydrogenophaga</taxon>
    </lineage>
</organism>
<keyword evidence="4" id="KW-1185">Reference proteome</keyword>
<gene>
    <name evidence="3" type="ORF">ACFQNJ_06430</name>
</gene>
<dbReference type="EC" id="2.1.1.-" evidence="3"/>
<dbReference type="Pfam" id="PF13649">
    <property type="entry name" value="Methyltransf_25"/>
    <property type="match status" value="1"/>
</dbReference>
<keyword evidence="1 3" id="KW-0808">Transferase</keyword>
<evidence type="ECO:0000313" key="4">
    <source>
        <dbReference type="Proteomes" id="UP001596495"/>
    </source>
</evidence>
<keyword evidence="3" id="KW-0489">Methyltransferase</keyword>
<accession>A0ABW2R7S9</accession>
<reference evidence="4" key="1">
    <citation type="journal article" date="2019" name="Int. J. Syst. Evol. Microbiol.">
        <title>The Global Catalogue of Microorganisms (GCM) 10K type strain sequencing project: providing services to taxonomists for standard genome sequencing and annotation.</title>
        <authorList>
            <consortium name="The Broad Institute Genomics Platform"/>
            <consortium name="The Broad Institute Genome Sequencing Center for Infectious Disease"/>
            <person name="Wu L."/>
            <person name="Ma J."/>
        </authorList>
    </citation>
    <scope>NUCLEOTIDE SEQUENCE [LARGE SCALE GENOMIC DNA]</scope>
    <source>
        <strain evidence="4">CCUG 54518</strain>
    </source>
</reference>
<sequence length="251" mass="26910">MDSIRSLFIEPHVPSVMTRYSPAATATAVSPELSSAGAALARKARFWDRIARKYAADPIADLPGYEATLRRVQGLLSTSHDVLEIGCGTGSTALRLASRTRRLLATDVSAEMITIAREKLAAQPVPQLELAVADADAPVFGHGAWDAVLAFNLLHLVDDLDHAIDAVVQALRPGGLFISKTACLNEMNPLVPRLALPLMRAIGKAPHVLCFDAAHLQAALVRHGLAIEAVERHGTKGKDIRVFMVARKPLA</sequence>
<comment type="caution">
    <text evidence="3">The sequence shown here is derived from an EMBL/GenBank/DDBJ whole genome shotgun (WGS) entry which is preliminary data.</text>
</comment>
<dbReference type="CDD" id="cd02440">
    <property type="entry name" value="AdoMet_MTases"/>
    <property type="match status" value="1"/>
</dbReference>
<dbReference type="GO" id="GO:0008168">
    <property type="term" value="F:methyltransferase activity"/>
    <property type="evidence" value="ECO:0007669"/>
    <property type="project" value="UniProtKB-KW"/>
</dbReference>
<dbReference type="Proteomes" id="UP001596495">
    <property type="component" value="Unassembled WGS sequence"/>
</dbReference>
<evidence type="ECO:0000256" key="1">
    <source>
        <dbReference type="ARBA" id="ARBA00022679"/>
    </source>
</evidence>
<proteinExistence type="predicted"/>
<dbReference type="InterPro" id="IPR029063">
    <property type="entry name" value="SAM-dependent_MTases_sf"/>
</dbReference>
<name>A0ABW2R7S9_9BURK</name>
<dbReference type="EMBL" id="JBHTBX010000003">
    <property type="protein sequence ID" value="MFC7434145.1"/>
    <property type="molecule type" value="Genomic_DNA"/>
</dbReference>
<dbReference type="Gene3D" id="3.40.50.150">
    <property type="entry name" value="Vaccinia Virus protein VP39"/>
    <property type="match status" value="1"/>
</dbReference>
<dbReference type="PANTHER" id="PTHR43861">
    <property type="entry name" value="TRANS-ACONITATE 2-METHYLTRANSFERASE-RELATED"/>
    <property type="match status" value="1"/>
</dbReference>
<dbReference type="GO" id="GO:0032259">
    <property type="term" value="P:methylation"/>
    <property type="evidence" value="ECO:0007669"/>
    <property type="project" value="UniProtKB-KW"/>
</dbReference>
<evidence type="ECO:0000313" key="3">
    <source>
        <dbReference type="EMBL" id="MFC7434145.1"/>
    </source>
</evidence>
<dbReference type="InterPro" id="IPR041698">
    <property type="entry name" value="Methyltransf_25"/>
</dbReference>
<evidence type="ECO:0000259" key="2">
    <source>
        <dbReference type="Pfam" id="PF13649"/>
    </source>
</evidence>